<dbReference type="PROSITE" id="PS00201">
    <property type="entry name" value="FLAVODOXIN"/>
    <property type="match status" value="1"/>
</dbReference>
<reference evidence="9" key="1">
    <citation type="journal article" date="2023" name="Front. Microbiol.">
        <title>Phylogeography and host specificity of Pasteurellaceae pathogenic to sea-farmed fish in the north-east Atlantic.</title>
        <authorList>
            <person name="Gulla S."/>
            <person name="Colquhoun D.J."/>
            <person name="Olsen A.B."/>
            <person name="Spilsberg B."/>
            <person name="Lagesen K."/>
            <person name="Aakesson C.P."/>
            <person name="Strom S."/>
            <person name="Manji F."/>
            <person name="Birkbeck T.H."/>
            <person name="Nilsen H.K."/>
        </authorList>
    </citation>
    <scope>NUCLEOTIDE SEQUENCE</scope>
    <source>
        <strain evidence="9">VIB1234</strain>
    </source>
</reference>
<comment type="catalytic activity">
    <reaction evidence="7">
        <text>protoporphyrinogen IX + 3 a quinone = protoporphyrin IX + 3 a quinol</text>
        <dbReference type="Rhea" id="RHEA:65032"/>
        <dbReference type="ChEBI" id="CHEBI:24646"/>
        <dbReference type="ChEBI" id="CHEBI:57306"/>
        <dbReference type="ChEBI" id="CHEBI:57307"/>
        <dbReference type="ChEBI" id="CHEBI:132124"/>
        <dbReference type="EC" id="1.3.5.3"/>
    </reaction>
</comment>
<name>A0AAW8CFR3_9PAST</name>
<dbReference type="EMBL" id="JASAYJ010000003">
    <property type="protein sequence ID" value="MDP8186582.1"/>
    <property type="molecule type" value="Genomic_DNA"/>
</dbReference>
<evidence type="ECO:0000256" key="2">
    <source>
        <dbReference type="ARBA" id="ARBA00022643"/>
    </source>
</evidence>
<protein>
    <recommendedName>
        <fullName evidence="7">Protoporphyrinogen IX dehydrogenase [quinone]</fullName>
        <ecNumber evidence="7">1.3.5.3</ecNumber>
    </recommendedName>
    <alternativeName>
        <fullName evidence="7">Protoporphyrinogen IX dehydrogenase [menaquinone]</fullName>
    </alternativeName>
    <alternativeName>
        <fullName evidence="7">Protoporphyrinogen IX dehydrogenase [ubiquinone]</fullName>
    </alternativeName>
    <alternativeName>
        <fullName evidence="7">Protoporphyrinogen oxidase</fullName>
        <shortName evidence="7">PPO</shortName>
    </alternativeName>
</protein>
<evidence type="ECO:0000256" key="1">
    <source>
        <dbReference type="ARBA" id="ARBA00022630"/>
    </source>
</evidence>
<evidence type="ECO:0000256" key="3">
    <source>
        <dbReference type="ARBA" id="ARBA00022741"/>
    </source>
</evidence>
<comment type="catalytic activity">
    <reaction evidence="7">
        <text>protoporphyrinogen IX + 3 a ubiquinone = protoporphyrin IX + 3 a ubiquinol</text>
        <dbReference type="Rhea" id="RHEA:63936"/>
        <dbReference type="Rhea" id="RHEA-COMP:9565"/>
        <dbReference type="Rhea" id="RHEA-COMP:9566"/>
        <dbReference type="ChEBI" id="CHEBI:16389"/>
        <dbReference type="ChEBI" id="CHEBI:17976"/>
        <dbReference type="ChEBI" id="CHEBI:57306"/>
        <dbReference type="ChEBI" id="CHEBI:57307"/>
    </reaction>
</comment>
<dbReference type="PROSITE" id="PS50902">
    <property type="entry name" value="FLAVODOXIN_LIKE"/>
    <property type="match status" value="1"/>
</dbReference>
<dbReference type="GO" id="GO:0010181">
    <property type="term" value="F:FMN binding"/>
    <property type="evidence" value="ECO:0007669"/>
    <property type="project" value="UniProtKB-UniRule"/>
</dbReference>
<organism evidence="9 10">
    <name type="scientific">Pasteurella atlantica</name>
    <dbReference type="NCBI Taxonomy" id="2827233"/>
    <lineage>
        <taxon>Bacteria</taxon>
        <taxon>Pseudomonadati</taxon>
        <taxon>Pseudomonadota</taxon>
        <taxon>Gammaproteobacteria</taxon>
        <taxon>Pasteurellales</taxon>
        <taxon>Pasteurellaceae</taxon>
        <taxon>Pasteurella</taxon>
    </lineage>
</organism>
<evidence type="ECO:0000256" key="6">
    <source>
        <dbReference type="ARBA" id="ARBA00023244"/>
    </source>
</evidence>
<dbReference type="PANTHER" id="PTHR38030:SF2">
    <property type="entry name" value="PROTOPORPHYRINOGEN IX DEHYDROGENASE [QUINONE]"/>
    <property type="match status" value="1"/>
</dbReference>
<comment type="caution">
    <text evidence="9">The sequence shown here is derived from an EMBL/GenBank/DDBJ whole genome shotgun (WGS) entry which is preliminary data.</text>
</comment>
<dbReference type="NCBIfam" id="NF008316">
    <property type="entry name" value="PRK11104.1"/>
    <property type="match status" value="1"/>
</dbReference>
<keyword evidence="7" id="KW-1003">Cell membrane</keyword>
<keyword evidence="2 7" id="KW-0288">FMN</keyword>
<comment type="catalytic activity">
    <reaction evidence="7">
        <text>protoporphyrinogen IX + 3 a menaquinone = protoporphyrin IX + 3 a menaquinol</text>
        <dbReference type="Rhea" id="RHEA:27409"/>
        <dbReference type="Rhea" id="RHEA-COMP:9537"/>
        <dbReference type="Rhea" id="RHEA-COMP:9539"/>
        <dbReference type="ChEBI" id="CHEBI:16374"/>
        <dbReference type="ChEBI" id="CHEBI:18151"/>
        <dbReference type="ChEBI" id="CHEBI:57306"/>
        <dbReference type="ChEBI" id="CHEBI:57307"/>
        <dbReference type="EC" id="1.3.5.3"/>
    </reaction>
</comment>
<evidence type="ECO:0000256" key="7">
    <source>
        <dbReference type="HAMAP-Rule" id="MF_00853"/>
    </source>
</evidence>
<evidence type="ECO:0000313" key="10">
    <source>
        <dbReference type="Proteomes" id="UP001230466"/>
    </source>
</evidence>
<dbReference type="InterPro" id="IPR001226">
    <property type="entry name" value="Flavodoxin_CS"/>
</dbReference>
<dbReference type="AlphaFoldDB" id="A0AAW8CFR3"/>
<evidence type="ECO:0000313" key="9">
    <source>
        <dbReference type="EMBL" id="MDP8186582.1"/>
    </source>
</evidence>
<comment type="subcellular location">
    <subcellularLocation>
        <location evidence="7">Cell membrane</location>
        <topology evidence="7">Peripheral membrane protein</topology>
    </subcellularLocation>
</comment>
<dbReference type="InterPro" id="IPR044264">
    <property type="entry name" value="HemG"/>
</dbReference>
<dbReference type="Gene3D" id="3.40.50.360">
    <property type="match status" value="1"/>
</dbReference>
<dbReference type="GO" id="GO:0005886">
    <property type="term" value="C:plasma membrane"/>
    <property type="evidence" value="ECO:0007669"/>
    <property type="project" value="UniProtKB-SubCell"/>
</dbReference>
<dbReference type="GO" id="GO:0006782">
    <property type="term" value="P:protoporphyrinogen IX biosynthetic process"/>
    <property type="evidence" value="ECO:0007669"/>
    <property type="project" value="UniProtKB-UniRule"/>
</dbReference>
<dbReference type="InterPro" id="IPR026816">
    <property type="entry name" value="Flavodoxin_dom"/>
</dbReference>
<comment type="cofactor">
    <cofactor evidence="7">
        <name>FMN</name>
        <dbReference type="ChEBI" id="CHEBI:58210"/>
    </cofactor>
    <text evidence="7">Binds 1 FMN non-covalently per subunit.</text>
</comment>
<sequence length="177" mass="20595">MKTIILYLTTDGQTQKIAEQIRQVLQGEVSLCSLRENTITSDELASFDNIIIGASIRYGRFDSLLKKFIQQHHLILNQKKSAFFSVNITARKENKNQPETNAYTRKLLESIQWKPNWVAVFAGSLLYPKYSWYDRLIIQFIMRLTGGETDTSKEVEYTDWQRVNDFAQKFNIISGKM</sequence>
<dbReference type="HAMAP" id="MF_00853">
    <property type="entry name" value="HemG"/>
    <property type="match status" value="1"/>
</dbReference>
<dbReference type="Proteomes" id="UP001230466">
    <property type="component" value="Unassembled WGS sequence"/>
</dbReference>
<dbReference type="InterPro" id="IPR052200">
    <property type="entry name" value="Protoporphyrinogen_IX_DH"/>
</dbReference>
<keyword evidence="6 7" id="KW-0627">Porphyrin biosynthesis</keyword>
<accession>A0AAW8CFR3</accession>
<dbReference type="Pfam" id="PF12724">
    <property type="entry name" value="Flavodoxin_5"/>
    <property type="match status" value="1"/>
</dbReference>
<keyword evidence="4 7" id="KW-0560">Oxidoreductase</keyword>
<dbReference type="EC" id="1.3.5.3" evidence="7"/>
<dbReference type="InterPro" id="IPR008254">
    <property type="entry name" value="Flavodoxin/NO_synth"/>
</dbReference>
<comment type="similarity">
    <text evidence="7">Belongs to the HemG family.</text>
</comment>
<evidence type="ECO:0000259" key="8">
    <source>
        <dbReference type="PROSITE" id="PS50902"/>
    </source>
</evidence>
<keyword evidence="5" id="KW-0472">Membrane</keyword>
<keyword evidence="3 7" id="KW-0547">Nucleotide-binding</keyword>
<feature type="domain" description="Flavodoxin-like" evidence="8">
    <location>
        <begin position="3"/>
        <end position="177"/>
    </location>
</feature>
<dbReference type="SUPFAM" id="SSF52218">
    <property type="entry name" value="Flavoproteins"/>
    <property type="match status" value="1"/>
</dbReference>
<comment type="function">
    <text evidence="7">Catalyzes the 6-electron oxidation of protoporphyrinogen IX to form protoporphyrin IX; under anaerobic conditions uses menaquinone as an electron acceptor, under aerobic conditions uses ubiquinone as an electron acceptor.</text>
</comment>
<proteinExistence type="inferred from homology"/>
<dbReference type="PANTHER" id="PTHR38030">
    <property type="entry name" value="PROTOPORPHYRINOGEN IX DEHYDROGENASE [MENAQUINONE]"/>
    <property type="match status" value="1"/>
</dbReference>
<dbReference type="GO" id="GO:0004729">
    <property type="term" value="F:oxygen-dependent protoporphyrinogen oxidase activity"/>
    <property type="evidence" value="ECO:0007669"/>
    <property type="project" value="InterPro"/>
</dbReference>
<dbReference type="GO" id="GO:0070819">
    <property type="term" value="F:menaquinone-dependent protoporphyrinogen oxidase activity"/>
    <property type="evidence" value="ECO:0007669"/>
    <property type="project" value="UniProtKB-UniRule"/>
</dbReference>
<dbReference type="InterPro" id="IPR029039">
    <property type="entry name" value="Flavoprotein-like_sf"/>
</dbReference>
<comment type="pathway">
    <text evidence="7">Porphyrin-containing compound metabolism; protoporphyrin-IX biosynthesis; protoporphyrin-IX from protoporphyrinogen-IX: step 1/1.</text>
</comment>
<dbReference type="GO" id="GO:0009055">
    <property type="term" value="F:electron transfer activity"/>
    <property type="evidence" value="ECO:0007669"/>
    <property type="project" value="InterPro"/>
</dbReference>
<evidence type="ECO:0000256" key="4">
    <source>
        <dbReference type="ARBA" id="ARBA00023002"/>
    </source>
</evidence>
<gene>
    <name evidence="7 9" type="primary">hemG</name>
    <name evidence="9" type="ORF">QJU78_02150</name>
</gene>
<evidence type="ECO:0000256" key="5">
    <source>
        <dbReference type="ARBA" id="ARBA00023136"/>
    </source>
</evidence>
<dbReference type="RefSeq" id="WP_211597247.1">
    <property type="nucleotide sequence ID" value="NZ_JAGRQI010000003.1"/>
</dbReference>
<keyword evidence="1 7" id="KW-0285">Flavoprotein</keyword>